<accession>A0ABW2J444</accession>
<organism evidence="1 2">
    <name type="scientific">Herminiimonas aquatilis</name>
    <dbReference type="NCBI Taxonomy" id="345342"/>
    <lineage>
        <taxon>Bacteria</taxon>
        <taxon>Pseudomonadati</taxon>
        <taxon>Pseudomonadota</taxon>
        <taxon>Betaproteobacteria</taxon>
        <taxon>Burkholderiales</taxon>
        <taxon>Oxalobacteraceae</taxon>
        <taxon>Herminiimonas</taxon>
    </lineage>
</organism>
<dbReference type="Proteomes" id="UP001596379">
    <property type="component" value="Unassembled WGS sequence"/>
</dbReference>
<keyword evidence="2" id="KW-1185">Reference proteome</keyword>
<protein>
    <submittedName>
        <fullName evidence="1">Uncharacterized protein</fullName>
    </submittedName>
</protein>
<dbReference type="EMBL" id="JBHTCC010000001">
    <property type="protein sequence ID" value="MFC7298101.1"/>
    <property type="molecule type" value="Genomic_DNA"/>
</dbReference>
<evidence type="ECO:0000313" key="1">
    <source>
        <dbReference type="EMBL" id="MFC7298101.1"/>
    </source>
</evidence>
<name>A0ABW2J444_9BURK</name>
<reference evidence="2" key="1">
    <citation type="journal article" date="2019" name="Int. J. Syst. Evol. Microbiol.">
        <title>The Global Catalogue of Microorganisms (GCM) 10K type strain sequencing project: providing services to taxonomists for standard genome sequencing and annotation.</title>
        <authorList>
            <consortium name="The Broad Institute Genomics Platform"/>
            <consortium name="The Broad Institute Genome Sequencing Center for Infectious Disease"/>
            <person name="Wu L."/>
            <person name="Ma J."/>
        </authorList>
    </citation>
    <scope>NUCLEOTIDE SEQUENCE [LARGE SCALE GENOMIC DNA]</scope>
    <source>
        <strain evidence="2">CCUG 36956</strain>
    </source>
</reference>
<proteinExistence type="predicted"/>
<evidence type="ECO:0000313" key="2">
    <source>
        <dbReference type="Proteomes" id="UP001596379"/>
    </source>
</evidence>
<sequence length="44" mass="4849">MTMLAQKKLSAAAAEIKPRVGNLRIFNSSNIAFIRYGRRVAVQG</sequence>
<dbReference type="RefSeq" id="WP_382233222.1">
    <property type="nucleotide sequence ID" value="NZ_JBHTCC010000001.1"/>
</dbReference>
<gene>
    <name evidence="1" type="ORF">ACFQO0_06600</name>
</gene>
<comment type="caution">
    <text evidence="1">The sequence shown here is derived from an EMBL/GenBank/DDBJ whole genome shotgun (WGS) entry which is preliminary data.</text>
</comment>